<evidence type="ECO:0000259" key="2">
    <source>
        <dbReference type="PROSITE" id="PS50055"/>
    </source>
</evidence>
<dbReference type="PANTHER" id="PTHR19134">
    <property type="entry name" value="RECEPTOR-TYPE TYROSINE-PROTEIN PHOSPHATASE"/>
    <property type="match status" value="1"/>
</dbReference>
<dbReference type="OrthoDB" id="6514329at2759"/>
<feature type="domain" description="Tyrosine-protein phosphatase" evidence="2">
    <location>
        <begin position="10"/>
        <end position="287"/>
    </location>
</feature>
<feature type="non-terminal residue" evidence="4">
    <location>
        <position position="351"/>
    </location>
</feature>
<dbReference type="GO" id="GO:0004725">
    <property type="term" value="F:protein tyrosine phosphatase activity"/>
    <property type="evidence" value="ECO:0007669"/>
    <property type="project" value="InterPro"/>
</dbReference>
<dbReference type="PROSITE" id="PS50056">
    <property type="entry name" value="TYR_PHOSPHATASE_2"/>
    <property type="match status" value="1"/>
</dbReference>
<feature type="compositionally biased region" description="Acidic residues" evidence="1">
    <location>
        <begin position="106"/>
        <end position="115"/>
    </location>
</feature>
<keyword evidence="5" id="KW-1185">Reference proteome</keyword>
<organism evidence="4">
    <name type="scientific">Oppiella nova</name>
    <dbReference type="NCBI Taxonomy" id="334625"/>
    <lineage>
        <taxon>Eukaryota</taxon>
        <taxon>Metazoa</taxon>
        <taxon>Ecdysozoa</taxon>
        <taxon>Arthropoda</taxon>
        <taxon>Chelicerata</taxon>
        <taxon>Arachnida</taxon>
        <taxon>Acari</taxon>
        <taxon>Acariformes</taxon>
        <taxon>Sarcoptiformes</taxon>
        <taxon>Oribatida</taxon>
        <taxon>Brachypylina</taxon>
        <taxon>Oppioidea</taxon>
        <taxon>Oppiidae</taxon>
        <taxon>Oppiella</taxon>
    </lineage>
</organism>
<proteinExistence type="predicted"/>
<dbReference type="InterPro" id="IPR029021">
    <property type="entry name" value="Prot-tyrosine_phosphatase-like"/>
</dbReference>
<feature type="region of interest" description="Disordered" evidence="1">
    <location>
        <begin position="104"/>
        <end position="129"/>
    </location>
</feature>
<accession>A0A7R9QPG9</accession>
<dbReference type="EMBL" id="CAJPVJ010006693">
    <property type="protein sequence ID" value="CAG2170650.1"/>
    <property type="molecule type" value="Genomic_DNA"/>
</dbReference>
<dbReference type="Pfam" id="PF00102">
    <property type="entry name" value="Y_phosphatase"/>
    <property type="match status" value="1"/>
</dbReference>
<dbReference type="GO" id="GO:0048666">
    <property type="term" value="P:neuron development"/>
    <property type="evidence" value="ECO:0007669"/>
    <property type="project" value="UniProtKB-ARBA"/>
</dbReference>
<sequence length="351" mass="39758">HHNTPPVIYRSESTQPTHQLSNDHTIVKLDFKGDVIGSDYINANFISGFNSDEEYIACQAPLHSTVNDFFRMIIEHNVRIVVTLTQCIEKGRLVTSKCEKYWPSSDDPDDDDMDRGDDSTGSNTRSSKKAIPSMQFGDIAIELVSEEAIESEFIIRELKLIKGDSHHSLTQYHFIQWPDFGCPQNPYSLIHLIEIIRKQYTAINSHENGINSPILVHCSAGVGRSGTFIAVDRIMEMLTKTPGADTSLPKDITIDVFNTVCDMRRCRPNMVQTEDQYIYIYDCIKYLIDRLEGQNLQNSQTDENTSHCDRDEKDKVDGCCLDESSVDPDHLTTGAHLTRQISNESCENTML</sequence>
<dbReference type="Gene3D" id="3.90.190.10">
    <property type="entry name" value="Protein tyrosine phosphatase superfamily"/>
    <property type="match status" value="1"/>
</dbReference>
<feature type="domain" description="Tyrosine specific protein phosphatases" evidence="3">
    <location>
        <begin position="187"/>
        <end position="278"/>
    </location>
</feature>
<dbReference type="InterPro" id="IPR003595">
    <property type="entry name" value="Tyr_Pase_cat"/>
</dbReference>
<protein>
    <recommendedName>
        <fullName evidence="6">Protein tyrosine phosphatase</fullName>
    </recommendedName>
</protein>
<dbReference type="PROSITE" id="PS50055">
    <property type="entry name" value="TYR_PHOSPHATASE_PTP"/>
    <property type="match status" value="1"/>
</dbReference>
<dbReference type="AlphaFoldDB" id="A0A7R9QPG9"/>
<name>A0A7R9QPG9_9ACAR</name>
<evidence type="ECO:0000313" key="4">
    <source>
        <dbReference type="EMBL" id="CAD7653463.1"/>
    </source>
</evidence>
<reference evidence="4" key="1">
    <citation type="submission" date="2020-11" db="EMBL/GenBank/DDBJ databases">
        <authorList>
            <person name="Tran Van P."/>
        </authorList>
    </citation>
    <scope>NUCLEOTIDE SEQUENCE</scope>
</reference>
<dbReference type="InterPro" id="IPR016130">
    <property type="entry name" value="Tyr_Pase_AS"/>
</dbReference>
<evidence type="ECO:0000259" key="3">
    <source>
        <dbReference type="PROSITE" id="PS50056"/>
    </source>
</evidence>
<dbReference type="InterPro" id="IPR050348">
    <property type="entry name" value="Protein-Tyr_Phosphatase"/>
</dbReference>
<gene>
    <name evidence="4" type="ORF">ONB1V03_LOCUS10116</name>
</gene>
<dbReference type="EMBL" id="OC921518">
    <property type="protein sequence ID" value="CAD7653463.1"/>
    <property type="molecule type" value="Genomic_DNA"/>
</dbReference>
<dbReference type="InterPro" id="IPR000387">
    <property type="entry name" value="Tyr_Pase_dom"/>
</dbReference>
<dbReference type="PANTHER" id="PTHR19134:SF553">
    <property type="entry name" value="TYROSINE-PROTEIN PHOSPHATASE 10D-RELATED"/>
    <property type="match status" value="1"/>
</dbReference>
<evidence type="ECO:0000313" key="5">
    <source>
        <dbReference type="Proteomes" id="UP000728032"/>
    </source>
</evidence>
<dbReference type="Proteomes" id="UP000728032">
    <property type="component" value="Unassembled WGS sequence"/>
</dbReference>
<evidence type="ECO:0008006" key="6">
    <source>
        <dbReference type="Google" id="ProtNLM"/>
    </source>
</evidence>
<dbReference type="PRINTS" id="PR00700">
    <property type="entry name" value="PRTYPHPHTASE"/>
</dbReference>
<dbReference type="InterPro" id="IPR000242">
    <property type="entry name" value="PTP_cat"/>
</dbReference>
<dbReference type="SMART" id="SM00404">
    <property type="entry name" value="PTPc_motif"/>
    <property type="match status" value="1"/>
</dbReference>
<dbReference type="PROSITE" id="PS00383">
    <property type="entry name" value="TYR_PHOSPHATASE_1"/>
    <property type="match status" value="1"/>
</dbReference>
<dbReference type="SUPFAM" id="SSF52799">
    <property type="entry name" value="(Phosphotyrosine protein) phosphatases II"/>
    <property type="match status" value="1"/>
</dbReference>
<evidence type="ECO:0000256" key="1">
    <source>
        <dbReference type="SAM" id="MobiDB-lite"/>
    </source>
</evidence>
<dbReference type="SMART" id="SM00194">
    <property type="entry name" value="PTPc"/>
    <property type="match status" value="1"/>
</dbReference>